<gene>
    <name evidence="10" type="ORF">VitviT2T_021445</name>
</gene>
<dbReference type="InterPro" id="IPR009057">
    <property type="entry name" value="Homeodomain-like_sf"/>
</dbReference>
<evidence type="ECO:0000259" key="9">
    <source>
        <dbReference type="PROSITE" id="PS51294"/>
    </source>
</evidence>
<keyword evidence="2" id="KW-0677">Repeat</keyword>
<feature type="domain" description="Myb-like" evidence="8">
    <location>
        <begin position="1"/>
        <end position="30"/>
    </location>
</feature>
<dbReference type="SUPFAM" id="SSF46689">
    <property type="entry name" value="Homeodomain-like"/>
    <property type="match status" value="1"/>
</dbReference>
<keyword evidence="5" id="KW-0804">Transcription</keyword>
<dbReference type="EMBL" id="CP126661">
    <property type="protein sequence ID" value="WKA03330.1"/>
    <property type="molecule type" value="Genomic_DNA"/>
</dbReference>
<keyword evidence="3" id="KW-0805">Transcription regulation</keyword>
<accession>A0ABY9D9U4</accession>
<organism evidence="10 11">
    <name type="scientific">Vitis vinifera</name>
    <name type="common">Grape</name>
    <dbReference type="NCBI Taxonomy" id="29760"/>
    <lineage>
        <taxon>Eukaryota</taxon>
        <taxon>Viridiplantae</taxon>
        <taxon>Streptophyta</taxon>
        <taxon>Embryophyta</taxon>
        <taxon>Tracheophyta</taxon>
        <taxon>Spermatophyta</taxon>
        <taxon>Magnoliopsida</taxon>
        <taxon>eudicotyledons</taxon>
        <taxon>Gunneridae</taxon>
        <taxon>Pentapetalae</taxon>
        <taxon>rosids</taxon>
        <taxon>Vitales</taxon>
        <taxon>Vitaceae</taxon>
        <taxon>Viteae</taxon>
        <taxon>Vitis</taxon>
    </lineage>
</organism>
<dbReference type="InterPro" id="IPR017930">
    <property type="entry name" value="Myb_dom"/>
</dbReference>
<dbReference type="PROSITE" id="PS51294">
    <property type="entry name" value="HTH_MYB"/>
    <property type="match status" value="1"/>
</dbReference>
<reference evidence="10 11" key="1">
    <citation type="journal article" date="2023" name="Hortic Res">
        <title>The complete reference genome for grapevine (Vitis vinifera L.) genetics and breeding.</title>
        <authorList>
            <person name="Shi X."/>
            <person name="Cao S."/>
            <person name="Wang X."/>
            <person name="Huang S."/>
            <person name="Wang Y."/>
            <person name="Liu Z."/>
            <person name="Liu W."/>
            <person name="Leng X."/>
            <person name="Peng Y."/>
            <person name="Wang N."/>
            <person name="Wang Y."/>
            <person name="Ma Z."/>
            <person name="Xu X."/>
            <person name="Zhang F."/>
            <person name="Xue H."/>
            <person name="Zhong H."/>
            <person name="Wang Y."/>
            <person name="Zhang K."/>
            <person name="Velt A."/>
            <person name="Avia K."/>
            <person name="Holtgrawe D."/>
            <person name="Grimplet J."/>
            <person name="Matus J.T."/>
            <person name="Ware D."/>
            <person name="Wu X."/>
            <person name="Wang H."/>
            <person name="Liu C."/>
            <person name="Fang Y."/>
            <person name="Rustenholz C."/>
            <person name="Cheng Z."/>
            <person name="Xiao H."/>
            <person name="Zhou Y."/>
        </authorList>
    </citation>
    <scope>NUCLEOTIDE SEQUENCE [LARGE SCALE GENOMIC DNA]</scope>
    <source>
        <strain evidence="11">cv. Pinot noir / PN40024</strain>
        <tissue evidence="10">Leaf</tissue>
    </source>
</reference>
<evidence type="ECO:0000259" key="8">
    <source>
        <dbReference type="PROSITE" id="PS50090"/>
    </source>
</evidence>
<dbReference type="Gene3D" id="1.10.10.60">
    <property type="entry name" value="Homeodomain-like"/>
    <property type="match status" value="1"/>
</dbReference>
<dbReference type="InterPro" id="IPR001005">
    <property type="entry name" value="SANT/Myb"/>
</dbReference>
<dbReference type="CDD" id="cd00167">
    <property type="entry name" value="SANT"/>
    <property type="match status" value="1"/>
</dbReference>
<evidence type="ECO:0000256" key="6">
    <source>
        <dbReference type="ARBA" id="ARBA00023242"/>
    </source>
</evidence>
<evidence type="ECO:0000313" key="11">
    <source>
        <dbReference type="Proteomes" id="UP001227230"/>
    </source>
</evidence>
<feature type="region of interest" description="Disordered" evidence="7">
    <location>
        <begin position="52"/>
        <end position="73"/>
    </location>
</feature>
<evidence type="ECO:0000256" key="4">
    <source>
        <dbReference type="ARBA" id="ARBA00023125"/>
    </source>
</evidence>
<keyword evidence="11" id="KW-1185">Reference proteome</keyword>
<keyword evidence="4" id="KW-0238">DNA-binding</keyword>
<name>A0ABY9D9U4_VITVI</name>
<evidence type="ECO:0000256" key="2">
    <source>
        <dbReference type="ARBA" id="ARBA00022737"/>
    </source>
</evidence>
<evidence type="ECO:0000313" key="10">
    <source>
        <dbReference type="EMBL" id="WKA03330.1"/>
    </source>
</evidence>
<evidence type="ECO:0000256" key="5">
    <source>
        <dbReference type="ARBA" id="ARBA00023163"/>
    </source>
</evidence>
<dbReference type="Pfam" id="PF00249">
    <property type="entry name" value="Myb_DNA-binding"/>
    <property type="match status" value="1"/>
</dbReference>
<dbReference type="PANTHER" id="PTHR47997:SF28">
    <property type="entry name" value="TRANSCRIPTION FACTOR MYB15-LIKE"/>
    <property type="match status" value="1"/>
</dbReference>
<evidence type="ECO:0000256" key="7">
    <source>
        <dbReference type="SAM" id="MobiDB-lite"/>
    </source>
</evidence>
<feature type="domain" description="HTH myb-type" evidence="9">
    <location>
        <begin position="1"/>
        <end position="34"/>
    </location>
</feature>
<proteinExistence type="predicted"/>
<evidence type="ECO:0000256" key="1">
    <source>
        <dbReference type="ARBA" id="ARBA00004123"/>
    </source>
</evidence>
<dbReference type="Proteomes" id="UP001227230">
    <property type="component" value="Chromosome 14"/>
</dbReference>
<comment type="subcellular location">
    <subcellularLocation>
        <location evidence="1">Nucleus</location>
    </subcellularLocation>
</comment>
<dbReference type="PROSITE" id="PS50090">
    <property type="entry name" value="MYB_LIKE"/>
    <property type="match status" value="1"/>
</dbReference>
<dbReference type="InterPro" id="IPR051953">
    <property type="entry name" value="Plant_SW-associated_TFs"/>
</dbReference>
<evidence type="ECO:0000256" key="3">
    <source>
        <dbReference type="ARBA" id="ARBA00023015"/>
    </source>
</evidence>
<dbReference type="PANTHER" id="PTHR47997">
    <property type="entry name" value="MYB DOMAIN PROTEIN 55"/>
    <property type="match status" value="1"/>
</dbReference>
<protein>
    <submittedName>
        <fullName evidence="10">Uncharacterized protein</fullName>
    </submittedName>
</protein>
<keyword evidence="6" id="KW-0539">Nucleus</keyword>
<sequence length="123" mass="13800">MMLYSRWSAIAARLPGRTDNEIKNFWHSHLKKRLKHKLATLDTIPKCKMGDARRSKTANMPMDPRIESPGHAPILPTQLLSATTAGSALEADSINGSSANSCNVNDDLVFWYNLFIRSERETT</sequence>